<keyword evidence="7 9" id="KW-1133">Transmembrane helix</keyword>
<keyword evidence="5" id="KW-0547">Nucleotide-binding</keyword>
<dbReference type="SMART" id="SM00382">
    <property type="entry name" value="AAA"/>
    <property type="match status" value="1"/>
</dbReference>
<dbReference type="PANTHER" id="PTHR43394">
    <property type="entry name" value="ATP-DEPENDENT PERMEASE MDL1, MITOCHONDRIAL"/>
    <property type="match status" value="1"/>
</dbReference>
<dbReference type="CDD" id="cd18541">
    <property type="entry name" value="ABC_6TM_TmrB_like"/>
    <property type="match status" value="1"/>
</dbReference>
<dbReference type="Proteomes" id="UP000182589">
    <property type="component" value="Unassembled WGS sequence"/>
</dbReference>
<dbReference type="Gene3D" id="3.40.50.300">
    <property type="entry name" value="P-loop containing nucleotide triphosphate hydrolases"/>
    <property type="match status" value="1"/>
</dbReference>
<evidence type="ECO:0000256" key="7">
    <source>
        <dbReference type="ARBA" id="ARBA00022989"/>
    </source>
</evidence>
<dbReference type="InterPro" id="IPR036640">
    <property type="entry name" value="ABC1_TM_sf"/>
</dbReference>
<accession>A0A1H2QD01</accession>
<evidence type="ECO:0000256" key="2">
    <source>
        <dbReference type="ARBA" id="ARBA00022448"/>
    </source>
</evidence>
<evidence type="ECO:0000259" key="11">
    <source>
        <dbReference type="PROSITE" id="PS50929"/>
    </source>
</evidence>
<dbReference type="GO" id="GO:0016887">
    <property type="term" value="F:ATP hydrolysis activity"/>
    <property type="evidence" value="ECO:0007669"/>
    <property type="project" value="InterPro"/>
</dbReference>
<feature type="transmembrane region" description="Helical" evidence="9">
    <location>
        <begin position="160"/>
        <end position="178"/>
    </location>
</feature>
<dbReference type="Gene3D" id="1.20.1560.10">
    <property type="entry name" value="ABC transporter type 1, transmembrane domain"/>
    <property type="match status" value="1"/>
</dbReference>
<evidence type="ECO:0000256" key="9">
    <source>
        <dbReference type="SAM" id="Phobius"/>
    </source>
</evidence>
<dbReference type="InterPro" id="IPR003593">
    <property type="entry name" value="AAA+_ATPase"/>
</dbReference>
<dbReference type="PROSITE" id="PS50893">
    <property type="entry name" value="ABC_TRANSPORTER_2"/>
    <property type="match status" value="1"/>
</dbReference>
<dbReference type="PANTHER" id="PTHR43394:SF1">
    <property type="entry name" value="ATP-BINDING CASSETTE SUB-FAMILY B MEMBER 10, MITOCHONDRIAL"/>
    <property type="match status" value="1"/>
</dbReference>
<dbReference type="STRING" id="89784.SAMN04489725_101206"/>
<feature type="transmembrane region" description="Helical" evidence="9">
    <location>
        <begin position="242"/>
        <end position="265"/>
    </location>
</feature>
<evidence type="ECO:0000256" key="3">
    <source>
        <dbReference type="ARBA" id="ARBA00022475"/>
    </source>
</evidence>
<dbReference type="InterPro" id="IPR003439">
    <property type="entry name" value="ABC_transporter-like_ATP-bd"/>
</dbReference>
<dbReference type="InterPro" id="IPR027417">
    <property type="entry name" value="P-loop_NTPase"/>
</dbReference>
<dbReference type="Pfam" id="PF00005">
    <property type="entry name" value="ABC_tran"/>
    <property type="match status" value="1"/>
</dbReference>
<dbReference type="PROSITE" id="PS50929">
    <property type="entry name" value="ABC_TM1F"/>
    <property type="match status" value="1"/>
</dbReference>
<feature type="transmembrane region" description="Helical" evidence="9">
    <location>
        <begin position="16"/>
        <end position="36"/>
    </location>
</feature>
<evidence type="ECO:0000313" key="12">
    <source>
        <dbReference type="EMBL" id="SDW05046.1"/>
    </source>
</evidence>
<keyword evidence="2" id="KW-0813">Transport</keyword>
<dbReference type="EMBL" id="FNOJ01000001">
    <property type="protein sequence ID" value="SDW05046.1"/>
    <property type="molecule type" value="Genomic_DNA"/>
</dbReference>
<keyword evidence="13" id="KW-1185">Reference proteome</keyword>
<dbReference type="RefSeq" id="WP_074691269.1">
    <property type="nucleotide sequence ID" value="NZ_FNOJ01000001.1"/>
</dbReference>
<keyword evidence="3" id="KW-1003">Cell membrane</keyword>
<dbReference type="InterPro" id="IPR039421">
    <property type="entry name" value="Type_1_exporter"/>
</dbReference>
<proteinExistence type="predicted"/>
<comment type="subcellular location">
    <subcellularLocation>
        <location evidence="1">Cell membrane</location>
        <topology evidence="1">Multi-pass membrane protein</topology>
    </subcellularLocation>
</comment>
<keyword evidence="6 12" id="KW-0067">ATP-binding</keyword>
<keyword evidence="8 9" id="KW-0472">Membrane</keyword>
<gene>
    <name evidence="12" type="ORF">SAMN04489725_101206</name>
</gene>
<keyword evidence="4 9" id="KW-0812">Transmembrane</keyword>
<dbReference type="AlphaFoldDB" id="A0A1H2QD01"/>
<organism evidence="12 13">
    <name type="scientific">Alicyclobacillus hesperidum</name>
    <dbReference type="NCBI Taxonomy" id="89784"/>
    <lineage>
        <taxon>Bacteria</taxon>
        <taxon>Bacillati</taxon>
        <taxon>Bacillota</taxon>
        <taxon>Bacilli</taxon>
        <taxon>Bacillales</taxon>
        <taxon>Alicyclobacillaceae</taxon>
        <taxon>Alicyclobacillus</taxon>
    </lineage>
</organism>
<evidence type="ECO:0000256" key="1">
    <source>
        <dbReference type="ARBA" id="ARBA00004651"/>
    </source>
</evidence>
<reference evidence="13" key="1">
    <citation type="submission" date="2016-10" db="EMBL/GenBank/DDBJ databases">
        <authorList>
            <person name="Varghese N."/>
        </authorList>
    </citation>
    <scope>NUCLEOTIDE SEQUENCE [LARGE SCALE GENOMIC DNA]</scope>
    <source>
        <strain evidence="13">DSM 12489</strain>
    </source>
</reference>
<dbReference type="GO" id="GO:0005886">
    <property type="term" value="C:plasma membrane"/>
    <property type="evidence" value="ECO:0007669"/>
    <property type="project" value="UniProtKB-SubCell"/>
</dbReference>
<evidence type="ECO:0000259" key="10">
    <source>
        <dbReference type="PROSITE" id="PS50893"/>
    </source>
</evidence>
<dbReference type="FunFam" id="3.40.50.300:FF:000221">
    <property type="entry name" value="Multidrug ABC transporter ATP-binding protein"/>
    <property type="match status" value="1"/>
</dbReference>
<feature type="transmembrane region" description="Helical" evidence="9">
    <location>
        <begin position="135"/>
        <end position="154"/>
    </location>
</feature>
<sequence length="581" mass="64886">MSPQSLLRDYLLRHKWGYIGSTLSIIVSEFIFVQFPNILGRFTDALAKHRLSGRGILVYAALLFIVGSVYVLFYGIGQAQNGRAARGFEYLLRLRLFEHWELLSTEYFRKRSIGDLLNHAMNDVRQVREALSGGFNILTNSIFLMTATLIMTFTTVSWKLTLASMIPLVAIPFFIVWIGPQVRVSSRRVQEALSAMSEFAEESFSSIRLVKATANEPIEASRFHARVNDIVAEQISLVRKTALFQAVIPTASSIAFGIALLYGGWLAVTHAIQLGAFVAFTLYLGQLVVPLQQIGQVINNFQRAFASLTRLQVLLDERPAIADPEHPAELPTIRGDIRIDLAHFSYPDGDEPVLRDIHVHLKPGQTLGIVGRTGSGKTTLVNLLPRMFDPPAHSVFLDGCDIRELRLQQLREAIAYVPQDGFLFSTTIRDNISFGRSDALESEIERAARAACIYDDIVRFPDGFDTIIGERGVTLSGGQRQRTAIARAWLKDAPILILDDSLSAVDMETEKRILRALQEVRQNRTTLIIAHRLSAVRTADWIIVLEEGRIAEQGTHEELLQRGGIYAQTYALQAEGEVIDT</sequence>
<evidence type="ECO:0000256" key="8">
    <source>
        <dbReference type="ARBA" id="ARBA00023136"/>
    </source>
</evidence>
<dbReference type="SUPFAM" id="SSF52540">
    <property type="entry name" value="P-loop containing nucleoside triphosphate hydrolases"/>
    <property type="match status" value="1"/>
</dbReference>
<feature type="transmembrane region" description="Helical" evidence="9">
    <location>
        <begin position="56"/>
        <end position="76"/>
    </location>
</feature>
<dbReference type="InterPro" id="IPR011527">
    <property type="entry name" value="ABC1_TM_dom"/>
</dbReference>
<name>A0A1H2QD01_9BACL</name>
<evidence type="ECO:0000256" key="4">
    <source>
        <dbReference type="ARBA" id="ARBA00022692"/>
    </source>
</evidence>
<evidence type="ECO:0000256" key="6">
    <source>
        <dbReference type="ARBA" id="ARBA00022840"/>
    </source>
</evidence>
<dbReference type="GO" id="GO:0015421">
    <property type="term" value="F:ABC-type oligopeptide transporter activity"/>
    <property type="evidence" value="ECO:0007669"/>
    <property type="project" value="TreeGrafter"/>
</dbReference>
<protein>
    <submittedName>
        <fullName evidence="12">ATP-binding cassette, subfamily B</fullName>
    </submittedName>
</protein>
<feature type="domain" description="ABC transporter" evidence="10">
    <location>
        <begin position="337"/>
        <end position="572"/>
    </location>
</feature>
<dbReference type="GO" id="GO:0005524">
    <property type="term" value="F:ATP binding"/>
    <property type="evidence" value="ECO:0007669"/>
    <property type="project" value="UniProtKB-KW"/>
</dbReference>
<evidence type="ECO:0000313" key="13">
    <source>
        <dbReference type="Proteomes" id="UP000182589"/>
    </source>
</evidence>
<evidence type="ECO:0000256" key="5">
    <source>
        <dbReference type="ARBA" id="ARBA00022741"/>
    </source>
</evidence>
<dbReference type="Pfam" id="PF00664">
    <property type="entry name" value="ABC_membrane"/>
    <property type="match status" value="1"/>
</dbReference>
<dbReference type="SUPFAM" id="SSF90123">
    <property type="entry name" value="ABC transporter transmembrane region"/>
    <property type="match status" value="1"/>
</dbReference>
<feature type="domain" description="ABC transmembrane type-1" evidence="11">
    <location>
        <begin position="19"/>
        <end position="303"/>
    </location>
</feature>